<feature type="compositionally biased region" description="Basic and acidic residues" evidence="1">
    <location>
        <begin position="122"/>
        <end position="132"/>
    </location>
</feature>
<evidence type="ECO:0000313" key="3">
    <source>
        <dbReference type="Proteomes" id="UP000002505"/>
    </source>
</evidence>
<organism evidence="2 3">
    <name type="scientific">Pseudarthrobacter chlorophenolicus (strain ATCC 700700 / DSM 12829 / CIP 107037 / JCM 12360 / KCTC 9906 / NCIMB 13794 / A6)</name>
    <name type="common">Arthrobacter chlorophenolicus</name>
    <dbReference type="NCBI Taxonomy" id="452863"/>
    <lineage>
        <taxon>Bacteria</taxon>
        <taxon>Bacillati</taxon>
        <taxon>Actinomycetota</taxon>
        <taxon>Actinomycetes</taxon>
        <taxon>Micrococcales</taxon>
        <taxon>Micrococcaceae</taxon>
        <taxon>Pseudarthrobacter</taxon>
    </lineage>
</organism>
<protein>
    <submittedName>
        <fullName evidence="2">Uncharacterized protein</fullName>
    </submittedName>
</protein>
<feature type="region of interest" description="Disordered" evidence="1">
    <location>
        <begin position="1"/>
        <end position="60"/>
    </location>
</feature>
<name>B8HHU1_PSECP</name>
<dbReference type="Proteomes" id="UP000002505">
    <property type="component" value="Plasmid pACHL01"/>
</dbReference>
<dbReference type="RefSeq" id="WP_012623005.1">
    <property type="nucleotide sequence ID" value="NC_011879.1"/>
</dbReference>
<sequence>METNRSRQPRGVSAGGQFAATSHAEPSVSLAPADTRLGAGTPPFGKREMLGPGTLADRSPAWTPSAIKKFLGDPDKLVTNPVYRNGPRMRMFLTERVEEIESSEEWKAWEEANRRRSAASGRRRDEKAEPKVEVGNGRNGFYPVLRR</sequence>
<dbReference type="KEGG" id="ach:Achl_4037"/>
<dbReference type="OrthoDB" id="2030441at2"/>
<geneLocation type="plasmid" evidence="2 3">
    <name>pACHL01</name>
</geneLocation>
<dbReference type="HOGENOM" id="CLU_1764211_0_0_11"/>
<keyword evidence="2" id="KW-0614">Plasmid</keyword>
<dbReference type="EMBL" id="CP001342">
    <property type="protein sequence ID" value="ACL41988.1"/>
    <property type="molecule type" value="Genomic_DNA"/>
</dbReference>
<reference evidence="2" key="1">
    <citation type="submission" date="2009-01" db="EMBL/GenBank/DDBJ databases">
        <title>Complete sequence of plasmid1 of Arthrobacter chlorophenolicus A6.</title>
        <authorList>
            <consortium name="US DOE Joint Genome Institute"/>
            <person name="Lucas S."/>
            <person name="Copeland A."/>
            <person name="Lapidus A."/>
            <person name="Glavina del Rio T."/>
            <person name="Tice H."/>
            <person name="Bruce D."/>
            <person name="Goodwin L."/>
            <person name="Pitluck S."/>
            <person name="Goltsman E."/>
            <person name="Clum A."/>
            <person name="Larimer F."/>
            <person name="Land M."/>
            <person name="Hauser L."/>
            <person name="Kyrpides N."/>
            <person name="Mikhailova N."/>
            <person name="Jansson J."/>
            <person name="Richardson P."/>
        </authorList>
    </citation>
    <scope>NUCLEOTIDE SEQUENCE [LARGE SCALE GENOMIC DNA]</scope>
    <source>
        <strain evidence="2">A6</strain>
        <plasmid evidence="2">pACHL01</plasmid>
    </source>
</reference>
<accession>B8HHU1</accession>
<proteinExistence type="predicted"/>
<evidence type="ECO:0000313" key="2">
    <source>
        <dbReference type="EMBL" id="ACL41988.1"/>
    </source>
</evidence>
<gene>
    <name evidence="2" type="ordered locus">Achl_4037</name>
</gene>
<keyword evidence="3" id="KW-1185">Reference proteome</keyword>
<evidence type="ECO:0000256" key="1">
    <source>
        <dbReference type="SAM" id="MobiDB-lite"/>
    </source>
</evidence>
<dbReference type="AlphaFoldDB" id="B8HHU1"/>
<feature type="region of interest" description="Disordered" evidence="1">
    <location>
        <begin position="106"/>
        <end position="147"/>
    </location>
</feature>